<dbReference type="GO" id="GO:0004034">
    <property type="term" value="F:aldose 1-epimerase activity"/>
    <property type="evidence" value="ECO:0007669"/>
    <property type="project" value="TreeGrafter"/>
</dbReference>
<keyword evidence="4" id="KW-0119">Carbohydrate metabolism</keyword>
<evidence type="ECO:0000313" key="8">
    <source>
        <dbReference type="Proteomes" id="UP000067444"/>
    </source>
</evidence>
<dbReference type="AlphaFoldDB" id="A0A0K0Y8U5"/>
<protein>
    <recommendedName>
        <fullName evidence="2">Aldose 1-epimerase</fullName>
    </recommendedName>
    <alternativeName>
        <fullName evidence="6">Galactose mutarotase</fullName>
    </alternativeName>
    <alternativeName>
        <fullName evidence="5">Type-1 mutarotase</fullName>
    </alternativeName>
</protein>
<evidence type="ECO:0000256" key="6">
    <source>
        <dbReference type="ARBA" id="ARBA00033373"/>
    </source>
</evidence>
<proteinExistence type="inferred from homology"/>
<dbReference type="PROSITE" id="PS00545">
    <property type="entry name" value="ALDOSE_1_EPIMERASE"/>
    <property type="match status" value="1"/>
</dbReference>
<dbReference type="InterPro" id="IPR011013">
    <property type="entry name" value="Gal_mutarotase_sf_dom"/>
</dbReference>
<keyword evidence="3 7" id="KW-0413">Isomerase</keyword>
<evidence type="ECO:0000256" key="4">
    <source>
        <dbReference type="ARBA" id="ARBA00023277"/>
    </source>
</evidence>
<sequence>MTKFGTTTDGRCVDALEISAHGLTARILTLGAILQDVRLSGIAHSLTKGSLDLAGYEDAFKFHGAIVGPVANRITNATAVIDGFDHRFEANLDRAHTLHGGVRGTHARIWDVAHHGAERLDLTLNLADGDGGFPANRTITARFDILEGPALRLTITTTTDAPSIANLTNHSYWNLDGTDHMRDHALQIDALEYLPATDASFPTGEIAEVTQTPFDFTEEKLLTLGTPPLDHTYCLSQHRRALIELLHLTGASGLSMHVATTEAGIHIYDNRPTYGSIAIEAQGWPDAPRHRQFPSIEITPQTPTEQITQWRFSR</sequence>
<comment type="similarity">
    <text evidence="1">Belongs to the aldose epimerase family.</text>
</comment>
<evidence type="ECO:0000256" key="3">
    <source>
        <dbReference type="ARBA" id="ARBA00023235"/>
    </source>
</evidence>
<dbReference type="RefSeq" id="WP_049835545.1">
    <property type="nucleotide sequence ID" value="NZ_CP012160.1"/>
</dbReference>
<dbReference type="InterPro" id="IPR047215">
    <property type="entry name" value="Galactose_mutarotase-like"/>
</dbReference>
<reference evidence="7 8" key="1">
    <citation type="journal article" date="2015" name="Genome Announc.">
        <title>Closed Genome Sequence of Octadecabacter temperatus SB1, the First Mesophilic Species of the Genus Octadecabacter.</title>
        <authorList>
            <person name="Voget S."/>
            <person name="Billerbeck S."/>
            <person name="Simon M."/>
            <person name="Daniel R."/>
        </authorList>
    </citation>
    <scope>NUCLEOTIDE SEQUENCE [LARGE SCALE GENOMIC DNA]</scope>
    <source>
        <strain evidence="7 8">SB1</strain>
    </source>
</reference>
<accession>A0A0K0Y8U5</accession>
<dbReference type="PANTHER" id="PTHR10091:SF0">
    <property type="entry name" value="GALACTOSE MUTAROTASE"/>
    <property type="match status" value="1"/>
</dbReference>
<dbReference type="EMBL" id="CP012160">
    <property type="protein sequence ID" value="AKS47335.1"/>
    <property type="molecule type" value="Genomic_DNA"/>
</dbReference>
<dbReference type="InterPro" id="IPR008183">
    <property type="entry name" value="Aldose_1/G6P_1-epimerase"/>
</dbReference>
<dbReference type="STRING" id="1458307.OSB_28110"/>
<dbReference type="CDD" id="cd09019">
    <property type="entry name" value="galactose_mutarotase_like"/>
    <property type="match status" value="1"/>
</dbReference>
<dbReference type="PANTHER" id="PTHR10091">
    <property type="entry name" value="ALDOSE-1-EPIMERASE"/>
    <property type="match status" value="1"/>
</dbReference>
<dbReference type="GO" id="GO:0033499">
    <property type="term" value="P:galactose catabolic process via UDP-galactose, Leloir pathway"/>
    <property type="evidence" value="ECO:0007669"/>
    <property type="project" value="TreeGrafter"/>
</dbReference>
<dbReference type="Gene3D" id="2.70.98.10">
    <property type="match status" value="1"/>
</dbReference>
<dbReference type="KEGG" id="otm:OSB_28110"/>
<dbReference type="InterPro" id="IPR014718">
    <property type="entry name" value="GH-type_carb-bd"/>
</dbReference>
<name>A0A0K0Y8U5_9RHOB</name>
<dbReference type="SUPFAM" id="SSF74650">
    <property type="entry name" value="Galactose mutarotase-like"/>
    <property type="match status" value="1"/>
</dbReference>
<evidence type="ECO:0000256" key="5">
    <source>
        <dbReference type="ARBA" id="ARBA00032300"/>
    </source>
</evidence>
<evidence type="ECO:0000256" key="2">
    <source>
        <dbReference type="ARBA" id="ARBA00014165"/>
    </source>
</evidence>
<organism evidence="7 8">
    <name type="scientific">Octadecabacter temperatus</name>
    <dbReference type="NCBI Taxonomy" id="1458307"/>
    <lineage>
        <taxon>Bacteria</taxon>
        <taxon>Pseudomonadati</taxon>
        <taxon>Pseudomonadota</taxon>
        <taxon>Alphaproteobacteria</taxon>
        <taxon>Rhodobacterales</taxon>
        <taxon>Roseobacteraceae</taxon>
        <taxon>Octadecabacter</taxon>
    </lineage>
</organism>
<evidence type="ECO:0000313" key="7">
    <source>
        <dbReference type="EMBL" id="AKS47335.1"/>
    </source>
</evidence>
<dbReference type="Proteomes" id="UP000067444">
    <property type="component" value="Chromosome"/>
</dbReference>
<dbReference type="PATRIC" id="fig|1458307.3.peg.2845"/>
<keyword evidence="8" id="KW-1185">Reference proteome</keyword>
<dbReference type="OrthoDB" id="9779408at2"/>
<dbReference type="InterPro" id="IPR018052">
    <property type="entry name" value="Ald1_epimerase_CS"/>
</dbReference>
<dbReference type="GO" id="GO:0006006">
    <property type="term" value="P:glucose metabolic process"/>
    <property type="evidence" value="ECO:0007669"/>
    <property type="project" value="TreeGrafter"/>
</dbReference>
<evidence type="ECO:0000256" key="1">
    <source>
        <dbReference type="ARBA" id="ARBA00006206"/>
    </source>
</evidence>
<dbReference type="Pfam" id="PF01263">
    <property type="entry name" value="Aldose_epim"/>
    <property type="match status" value="1"/>
</dbReference>
<dbReference type="GO" id="GO:0030246">
    <property type="term" value="F:carbohydrate binding"/>
    <property type="evidence" value="ECO:0007669"/>
    <property type="project" value="InterPro"/>
</dbReference>
<gene>
    <name evidence="7" type="primary">mro</name>
    <name evidence="7" type="ORF">OSB_28110</name>
</gene>